<organism evidence="3 4">
    <name type="scientific">Demequina lutea</name>
    <dbReference type="NCBI Taxonomy" id="431489"/>
    <lineage>
        <taxon>Bacteria</taxon>
        <taxon>Bacillati</taxon>
        <taxon>Actinomycetota</taxon>
        <taxon>Actinomycetes</taxon>
        <taxon>Micrococcales</taxon>
        <taxon>Demequinaceae</taxon>
        <taxon>Demequina</taxon>
    </lineage>
</organism>
<dbReference type="RefSeq" id="WP_179397914.1">
    <property type="nucleotide sequence ID" value="NZ_JACBZO010000001.1"/>
</dbReference>
<proteinExistence type="inferred from homology"/>
<dbReference type="PANTHER" id="PTHR37828:SF1">
    <property type="entry name" value="YCII-RELATED DOMAIN-CONTAINING PROTEIN"/>
    <property type="match status" value="1"/>
</dbReference>
<comment type="caution">
    <text evidence="3">The sequence shown here is derived from an EMBL/GenBank/DDBJ whole genome shotgun (WGS) entry which is preliminary data.</text>
</comment>
<dbReference type="PANTHER" id="PTHR37828">
    <property type="entry name" value="GSR2449 PROTEIN"/>
    <property type="match status" value="1"/>
</dbReference>
<accession>A0A7Z0CKB1</accession>
<dbReference type="Proteomes" id="UP000547973">
    <property type="component" value="Unassembled WGS sequence"/>
</dbReference>
<feature type="domain" description="YCII-related" evidence="2">
    <location>
        <begin position="5"/>
        <end position="85"/>
    </location>
</feature>
<reference evidence="3 4" key="1">
    <citation type="submission" date="2020-07" db="EMBL/GenBank/DDBJ databases">
        <title>Sequencing the genomes of 1000 actinobacteria strains.</title>
        <authorList>
            <person name="Klenk H.-P."/>
        </authorList>
    </citation>
    <scope>NUCLEOTIDE SEQUENCE [LARGE SCALE GENOMIC DNA]</scope>
    <source>
        <strain evidence="3 4">DSM 19970</strain>
    </source>
</reference>
<comment type="similarity">
    <text evidence="1">Belongs to the YciI family.</text>
</comment>
<gene>
    <name evidence="3" type="ORF">BKA03_001654</name>
</gene>
<dbReference type="Gene3D" id="3.30.70.1060">
    <property type="entry name" value="Dimeric alpha+beta barrel"/>
    <property type="match status" value="1"/>
</dbReference>
<evidence type="ECO:0000313" key="3">
    <source>
        <dbReference type="EMBL" id="NYI41535.1"/>
    </source>
</evidence>
<sequence length="107" mass="11859">MSLWIIEYTYDKREALRASLLDDHSWYLAGLADAGAMIAFGPCEDGNGELLIASGSSRAHVEDLVSGDPYVCVGAVKEMRIRRWEGRLFPSWQASRILSEEPQDGPS</sequence>
<dbReference type="InterPro" id="IPR005545">
    <property type="entry name" value="YCII"/>
</dbReference>
<keyword evidence="4" id="KW-1185">Reference proteome</keyword>
<dbReference type="Pfam" id="PF03795">
    <property type="entry name" value="YCII"/>
    <property type="match status" value="1"/>
</dbReference>
<dbReference type="InterPro" id="IPR011008">
    <property type="entry name" value="Dimeric_a/b-barrel"/>
</dbReference>
<evidence type="ECO:0000313" key="4">
    <source>
        <dbReference type="Proteomes" id="UP000547973"/>
    </source>
</evidence>
<name>A0A7Z0CKB1_9MICO</name>
<dbReference type="AlphaFoldDB" id="A0A7Z0CKB1"/>
<protein>
    <submittedName>
        <fullName evidence="3">Uncharacterized protein YciI</fullName>
    </submittedName>
</protein>
<dbReference type="SUPFAM" id="SSF54909">
    <property type="entry name" value="Dimeric alpha+beta barrel"/>
    <property type="match status" value="1"/>
</dbReference>
<evidence type="ECO:0000259" key="2">
    <source>
        <dbReference type="Pfam" id="PF03795"/>
    </source>
</evidence>
<evidence type="ECO:0000256" key="1">
    <source>
        <dbReference type="ARBA" id="ARBA00007689"/>
    </source>
</evidence>
<dbReference type="EMBL" id="JACBZO010000001">
    <property type="protein sequence ID" value="NYI41535.1"/>
    <property type="molecule type" value="Genomic_DNA"/>
</dbReference>